<gene>
    <name evidence="3" type="ORF">FJTKL_00246</name>
</gene>
<feature type="region of interest" description="Disordered" evidence="1">
    <location>
        <begin position="254"/>
        <end position="360"/>
    </location>
</feature>
<keyword evidence="4" id="KW-1185">Reference proteome</keyword>
<evidence type="ECO:0000256" key="1">
    <source>
        <dbReference type="SAM" id="MobiDB-lite"/>
    </source>
</evidence>
<evidence type="ECO:0000256" key="2">
    <source>
        <dbReference type="SAM" id="Phobius"/>
    </source>
</evidence>
<reference evidence="3 4" key="1">
    <citation type="submission" date="2024-03" db="EMBL/GenBank/DDBJ databases">
        <title>A high-quality draft genome sequence of Diaporthe vaccinii, a causative agent of upright dieback and viscid rot disease in cranberry plants.</title>
        <authorList>
            <person name="Sarrasin M."/>
            <person name="Lang B.F."/>
            <person name="Burger G."/>
        </authorList>
    </citation>
    <scope>NUCLEOTIDE SEQUENCE [LARGE SCALE GENOMIC DNA]</scope>
    <source>
        <strain evidence="3 4">IS7</strain>
    </source>
</reference>
<feature type="compositionally biased region" description="Low complexity" evidence="1">
    <location>
        <begin position="398"/>
        <end position="412"/>
    </location>
</feature>
<feature type="compositionally biased region" description="Polar residues" evidence="1">
    <location>
        <begin position="275"/>
        <end position="285"/>
    </location>
</feature>
<keyword evidence="2" id="KW-1133">Transmembrane helix</keyword>
<feature type="region of interest" description="Disordered" evidence="1">
    <location>
        <begin position="539"/>
        <end position="636"/>
    </location>
</feature>
<feature type="region of interest" description="Disordered" evidence="1">
    <location>
        <begin position="663"/>
        <end position="723"/>
    </location>
</feature>
<evidence type="ECO:0000313" key="3">
    <source>
        <dbReference type="EMBL" id="KAL2277113.1"/>
    </source>
</evidence>
<accession>A0ABR4E3W3</accession>
<feature type="compositionally biased region" description="Polar residues" evidence="1">
    <location>
        <begin position="589"/>
        <end position="599"/>
    </location>
</feature>
<dbReference type="Proteomes" id="UP001600888">
    <property type="component" value="Unassembled WGS sequence"/>
</dbReference>
<feature type="compositionally biased region" description="Low complexity" evidence="1">
    <location>
        <begin position="625"/>
        <end position="636"/>
    </location>
</feature>
<feature type="transmembrane region" description="Helical" evidence="2">
    <location>
        <begin position="46"/>
        <end position="71"/>
    </location>
</feature>
<feature type="region of interest" description="Disordered" evidence="1">
    <location>
        <begin position="1"/>
        <end position="21"/>
    </location>
</feature>
<proteinExistence type="predicted"/>
<evidence type="ECO:0000313" key="4">
    <source>
        <dbReference type="Proteomes" id="UP001600888"/>
    </source>
</evidence>
<name>A0ABR4E3W3_9PEZI</name>
<organism evidence="3 4">
    <name type="scientific">Diaporthe vaccinii</name>
    <dbReference type="NCBI Taxonomy" id="105482"/>
    <lineage>
        <taxon>Eukaryota</taxon>
        <taxon>Fungi</taxon>
        <taxon>Dikarya</taxon>
        <taxon>Ascomycota</taxon>
        <taxon>Pezizomycotina</taxon>
        <taxon>Sordariomycetes</taxon>
        <taxon>Sordariomycetidae</taxon>
        <taxon>Diaporthales</taxon>
        <taxon>Diaporthaceae</taxon>
        <taxon>Diaporthe</taxon>
        <taxon>Diaporthe eres species complex</taxon>
    </lineage>
</organism>
<feature type="region of interest" description="Disordered" evidence="1">
    <location>
        <begin position="378"/>
        <end position="435"/>
    </location>
</feature>
<sequence length="723" mass="79718">MTKAVVRGTSPMDPRSNQRISTASNDDSILQYVNDKKSGRKRRRRACPILILLALVIHFLACGCGITISVLVVRFGLETSIAGRQDLVSRILLFVSSCIGNVYILMHIFASRGKYVRSLQNGSPQIHGYFFAAVSFLIARLSLPVWIATVVMNALVAAMVGFNLQNGLKANVVWIQLLIATVGLLSMLAILIVIETTDRPFATSILSRRTFITVKEQGDRKDTFDLSISRQGIHPTGDIEENKKGARNTVIELQRESFDRSRINTPESSGGGSPDGQTNAPSWTDRSSRIEQRRSIRRNTMRVRSQAVPTPLETIFGSRETLPDPRNSPGIKGDFCWRPPTRDSEYNQRPPTSDSFRDTLQPRSNAASTVFSNLSALPQPLATNPVPDTFGSADVQSRRQSVARPRSSSVPPETQQKTPVQRRPALPNLSDLPARAAARRRNSLIAREADLAPRASTEISRRFSLIGGQNIIAPPSPRNDFVEVPIPNITPRELETDEDGIIPVESHPLARNNTTRSRLVRNFSRPRRRSTMVGPVDVVMDGDKARRTSSFLPEPARERGRGRRQGGGDDMGDDRRAEVRRSKSVPPVASNTASRTQRVSLVLDEPRSKPPTARLPRKPVTGPRFSPFPSTATAAATPEPRRLKGLGQGSARRLNKEVAQWVEGVQAEPRSSSDAEAPPSIISDVSTDILDPETTAPFRRVGSGKLSREDSISGRMRRISQNF</sequence>
<protein>
    <submittedName>
        <fullName evidence="3">Uncharacterized protein</fullName>
    </submittedName>
</protein>
<keyword evidence="2" id="KW-0472">Membrane</keyword>
<feature type="transmembrane region" description="Helical" evidence="2">
    <location>
        <begin position="171"/>
        <end position="194"/>
    </location>
</feature>
<comment type="caution">
    <text evidence="3">The sequence shown here is derived from an EMBL/GenBank/DDBJ whole genome shotgun (WGS) entry which is preliminary data.</text>
</comment>
<keyword evidence="2" id="KW-0812">Transmembrane</keyword>
<feature type="transmembrane region" description="Helical" evidence="2">
    <location>
        <begin position="91"/>
        <end position="110"/>
    </location>
</feature>
<dbReference type="EMBL" id="JBAWTH010000104">
    <property type="protein sequence ID" value="KAL2277113.1"/>
    <property type="molecule type" value="Genomic_DNA"/>
</dbReference>